<feature type="compositionally biased region" description="Basic residues" evidence="1">
    <location>
        <begin position="121"/>
        <end position="130"/>
    </location>
</feature>
<feature type="compositionally biased region" description="Gly residues" evidence="1">
    <location>
        <begin position="360"/>
        <end position="374"/>
    </location>
</feature>
<dbReference type="EMBL" id="LAZP02000061">
    <property type="protein sequence ID" value="PFH61649.1"/>
    <property type="molecule type" value="Genomic_DNA"/>
</dbReference>
<evidence type="ECO:0000259" key="2">
    <source>
        <dbReference type="PROSITE" id="PS50174"/>
    </source>
</evidence>
<dbReference type="InterPro" id="IPR040052">
    <property type="entry name" value="RBM17"/>
</dbReference>
<dbReference type="InterPro" id="IPR035979">
    <property type="entry name" value="RBD_domain_sf"/>
</dbReference>
<dbReference type="GO" id="GO:0045292">
    <property type="term" value="P:mRNA cis splicing, via spliceosome"/>
    <property type="evidence" value="ECO:0007669"/>
    <property type="project" value="InterPro"/>
</dbReference>
<evidence type="ECO:0000313" key="3">
    <source>
        <dbReference type="EMBL" id="PFH61649.1"/>
    </source>
</evidence>
<name>A0A2A9PJU9_OPHUN</name>
<feature type="compositionally biased region" description="Low complexity" evidence="1">
    <location>
        <begin position="296"/>
        <end position="306"/>
    </location>
</feature>
<evidence type="ECO:0000313" key="4">
    <source>
        <dbReference type="Proteomes" id="UP000037136"/>
    </source>
</evidence>
<dbReference type="InterPro" id="IPR000467">
    <property type="entry name" value="G_patch_dom"/>
</dbReference>
<feature type="region of interest" description="Disordered" evidence="1">
    <location>
        <begin position="1"/>
        <end position="147"/>
    </location>
</feature>
<comment type="caution">
    <text evidence="3">The sequence shown here is derived from an EMBL/GenBank/DDBJ whole genome shotgun (WGS) entry which is preliminary data.</text>
</comment>
<dbReference type="InterPro" id="IPR012677">
    <property type="entry name" value="Nucleotide-bd_a/b_plait_sf"/>
</dbReference>
<evidence type="ECO:0000256" key="1">
    <source>
        <dbReference type="SAM" id="MobiDB-lite"/>
    </source>
</evidence>
<dbReference type="PANTHER" id="PTHR13288">
    <property type="entry name" value="SPLICING FACTOR 45 SPF45"/>
    <property type="match status" value="1"/>
</dbReference>
<sequence>MPSPPPAPPRGGLSLYDNLHDPDNPNPSATISAAPVRYGQAEAPTTEPKKPAIDSALRFQPQIRRPPVKQAKSKATFPKGIPKAVVPASTDASAAPKTTLADWTATEDDEWMYGAGERPQRGGRKRKRKKQQQEVPSEINWDEYYDPAKPTNVEHYMASDEKINEVLDWKAVLYKHRKRQYQSDSQSDDDDDNETGPALTNQFAPPPAHEFAPPPPPPPPPPNPIPDERTAQDDSDLGSEMPPGPPALPSEAPPPIPPPPPAASSNSATISREPVMYTQPTKAPVGQDEDEEATSPPDAALPVADDAAPRSKRPGQAGFARRLMSKYGWTKGTGLGADETGMLNPLRVQVEKRKKKADAEGGGWAEPGGKGKILGGRRKEDQGKFGKMSEVIVLDNMLENMDDLRGEISDGLGQEIGEECGEKYGRVERLYIDEEARRVFIKFTDQVSALRAVNELDGRVFNGNCIAPKFYKAENPFLCARYYNATRTTYSSCCR</sequence>
<dbReference type="GO" id="GO:0071011">
    <property type="term" value="C:precatalytic spliceosome"/>
    <property type="evidence" value="ECO:0007669"/>
    <property type="project" value="TreeGrafter"/>
</dbReference>
<dbReference type="GO" id="GO:0003676">
    <property type="term" value="F:nucleic acid binding"/>
    <property type="evidence" value="ECO:0007669"/>
    <property type="project" value="InterPro"/>
</dbReference>
<dbReference type="STRING" id="268505.A0A2A9PJU9"/>
<gene>
    <name evidence="3" type="ORF">XA68_16738</name>
</gene>
<feature type="region of interest" description="Disordered" evidence="1">
    <location>
        <begin position="355"/>
        <end position="380"/>
    </location>
</feature>
<proteinExistence type="predicted"/>
<reference evidence="3 4" key="1">
    <citation type="journal article" date="2015" name="BMC Genomics">
        <title>Gene expression during zombie ant biting behavior reflects the complexity underlying fungal parasitic behavioral manipulation.</title>
        <authorList>
            <person name="de Bekker C."/>
            <person name="Ohm R.A."/>
            <person name="Loreto R.G."/>
            <person name="Sebastian A."/>
            <person name="Albert I."/>
            <person name="Merrow M."/>
            <person name="Brachmann A."/>
            <person name="Hughes D.P."/>
        </authorList>
    </citation>
    <scope>NUCLEOTIDE SEQUENCE [LARGE SCALE GENOMIC DNA]</scope>
    <source>
        <strain evidence="3 4">SC16a</strain>
    </source>
</reference>
<dbReference type="SUPFAM" id="SSF54928">
    <property type="entry name" value="RNA-binding domain, RBD"/>
    <property type="match status" value="1"/>
</dbReference>
<dbReference type="PROSITE" id="PS50174">
    <property type="entry name" value="G_PATCH"/>
    <property type="match status" value="1"/>
</dbReference>
<dbReference type="Pfam" id="PF01585">
    <property type="entry name" value="G-patch"/>
    <property type="match status" value="1"/>
</dbReference>
<protein>
    <recommendedName>
        <fullName evidence="2">G-patch domain-containing protein</fullName>
    </recommendedName>
</protein>
<dbReference type="Gene3D" id="3.30.70.330">
    <property type="match status" value="1"/>
</dbReference>
<dbReference type="SMART" id="SM00443">
    <property type="entry name" value="G_patch"/>
    <property type="match status" value="1"/>
</dbReference>
<dbReference type="PANTHER" id="PTHR13288:SF8">
    <property type="entry name" value="SPLICING FACTOR 45"/>
    <property type="match status" value="1"/>
</dbReference>
<feature type="region of interest" description="Disordered" evidence="1">
    <location>
        <begin position="177"/>
        <end position="319"/>
    </location>
</feature>
<dbReference type="Proteomes" id="UP000037136">
    <property type="component" value="Unassembled WGS sequence"/>
</dbReference>
<keyword evidence="4" id="KW-1185">Reference proteome</keyword>
<dbReference type="OrthoDB" id="5411533at2759"/>
<feature type="compositionally biased region" description="Pro residues" evidence="1">
    <location>
        <begin position="242"/>
        <end position="262"/>
    </location>
</feature>
<organism evidence="3 4">
    <name type="scientific">Ophiocordyceps unilateralis</name>
    <name type="common">Zombie-ant fungus</name>
    <name type="synonym">Torrubia unilateralis</name>
    <dbReference type="NCBI Taxonomy" id="268505"/>
    <lineage>
        <taxon>Eukaryota</taxon>
        <taxon>Fungi</taxon>
        <taxon>Dikarya</taxon>
        <taxon>Ascomycota</taxon>
        <taxon>Pezizomycotina</taxon>
        <taxon>Sordariomycetes</taxon>
        <taxon>Hypocreomycetidae</taxon>
        <taxon>Hypocreales</taxon>
        <taxon>Ophiocordycipitaceae</taxon>
        <taxon>Ophiocordyceps</taxon>
    </lineage>
</organism>
<dbReference type="AlphaFoldDB" id="A0A2A9PJU9"/>
<reference evidence="3 4" key="2">
    <citation type="journal article" date="2017" name="Sci. Rep.">
        <title>Ant-infecting Ophiocordyceps genomes reveal a high diversity of potential behavioral manipulation genes and a possible major role for enterotoxins.</title>
        <authorList>
            <person name="de Bekker C."/>
            <person name="Ohm R.A."/>
            <person name="Evans H.C."/>
            <person name="Brachmann A."/>
            <person name="Hughes D.P."/>
        </authorList>
    </citation>
    <scope>NUCLEOTIDE SEQUENCE [LARGE SCALE GENOMIC DNA]</scope>
    <source>
        <strain evidence="3 4">SC16a</strain>
    </source>
</reference>
<feature type="compositionally biased region" description="Pro residues" evidence="1">
    <location>
        <begin position="204"/>
        <end position="225"/>
    </location>
</feature>
<feature type="domain" description="G-patch" evidence="2">
    <location>
        <begin position="316"/>
        <end position="367"/>
    </location>
</feature>
<accession>A0A2A9PJU9</accession>